<organism evidence="2 3">
    <name type="scientific">Cryptococcus amylolentus CBS 6273</name>
    <dbReference type="NCBI Taxonomy" id="1296118"/>
    <lineage>
        <taxon>Eukaryota</taxon>
        <taxon>Fungi</taxon>
        <taxon>Dikarya</taxon>
        <taxon>Basidiomycota</taxon>
        <taxon>Agaricomycotina</taxon>
        <taxon>Tremellomycetes</taxon>
        <taxon>Tremellales</taxon>
        <taxon>Cryptococcaceae</taxon>
        <taxon>Cryptococcus</taxon>
    </lineage>
</organism>
<proteinExistence type="predicted"/>
<evidence type="ECO:0000256" key="1">
    <source>
        <dbReference type="SAM" id="MobiDB-lite"/>
    </source>
</evidence>
<feature type="region of interest" description="Disordered" evidence="1">
    <location>
        <begin position="353"/>
        <end position="387"/>
    </location>
</feature>
<gene>
    <name evidence="2" type="ORF">I350_00687</name>
</gene>
<dbReference type="AlphaFoldDB" id="A0A1E3KG68"/>
<sequence length="704" mass="77366">MPQTLAPLRPQPPGDIPPVPVRQIMAEFVPDAIDFGSIDEEVSRDSTVSSVDVLAETEGNGVRIIKDPGMNDRLLAALDNHLPAHILASKQLTTAIFWKQALDDIHDEEKDLEPIYSERDLSDTMEEMFWPFVNLVLKSKALDKNLRGEWRSCESKNGGARSWICVRKVDGKVQALSETIMPSILRDTFDHAGRVQRLLEEASKPGGMRVIVTGEKSVGVVEEDGAEVLGMEYWANCMAQFWEKYRLFDTANIMLLSSSEIFLPLERDRSAPNILRVGLPIVRDAELTGAGDGALTCFELAIASTLSLPAPSHVPPFLPLPKLKIETARSEGKGGALARVFTSMCRWAGIRGSKEADKQRKAKRRRVSKQGQDVSEDRFESGRRASGSAHPSVWARLHFHGCSLSDSGRSLAHHFFGPVGLSDSSIYGWIDKDLIHPHFDDCTKISSSPPLLPIADPPLTPRATPRKEAPITIAITAIPISAWSSSPTLCASQLIDASSAVDLEFSIGSLIDRGRLSDVYSLTSRVPANHPDDLPPLVIKIMRPSTFDDAKGSAGYETGAKAVDAWEAEVELYGGVLSCLQGHIVPRCFGAPRGLMYVSREWESREINFMILERVGSAVCAKDKDLPLLPLQTKLAICSLYEALHSVRIIHGDIERRHIRWRADGSLCIIDFEGARRVSDGAWGDEMLADEMEEVEAMLGLGNG</sequence>
<accession>A0A1E3KG68</accession>
<dbReference type="Proteomes" id="UP000095149">
    <property type="component" value="Unassembled WGS sequence"/>
</dbReference>
<dbReference type="EMBL" id="MEKH01000001">
    <property type="protein sequence ID" value="ODO11903.1"/>
    <property type="molecule type" value="Genomic_DNA"/>
</dbReference>
<dbReference type="InterPro" id="IPR011009">
    <property type="entry name" value="Kinase-like_dom_sf"/>
</dbReference>
<dbReference type="SUPFAM" id="SSF56112">
    <property type="entry name" value="Protein kinase-like (PK-like)"/>
    <property type="match status" value="1"/>
</dbReference>
<evidence type="ECO:0008006" key="4">
    <source>
        <dbReference type="Google" id="ProtNLM"/>
    </source>
</evidence>
<comment type="caution">
    <text evidence="2">The sequence shown here is derived from an EMBL/GenBank/DDBJ whole genome shotgun (WGS) entry which is preliminary data.</text>
</comment>
<name>A0A1E3KG68_9TREE</name>
<evidence type="ECO:0000313" key="2">
    <source>
        <dbReference type="EMBL" id="ODO11903.1"/>
    </source>
</evidence>
<evidence type="ECO:0000313" key="3">
    <source>
        <dbReference type="Proteomes" id="UP000095149"/>
    </source>
</evidence>
<protein>
    <recommendedName>
        <fullName evidence="4">Protein kinase domain-containing protein</fullName>
    </recommendedName>
</protein>
<reference evidence="2 3" key="1">
    <citation type="submission" date="2016-06" db="EMBL/GenBank/DDBJ databases">
        <title>Evolution of pathogenesis and genome organization in the Tremellales.</title>
        <authorList>
            <person name="Cuomo C."/>
            <person name="Litvintseva A."/>
            <person name="Heitman J."/>
            <person name="Chen Y."/>
            <person name="Sun S."/>
            <person name="Springer D."/>
            <person name="Dromer F."/>
            <person name="Young S."/>
            <person name="Zeng Q."/>
            <person name="Chapman S."/>
            <person name="Gujja S."/>
            <person name="Saif S."/>
            <person name="Birren B."/>
        </authorList>
    </citation>
    <scope>NUCLEOTIDE SEQUENCE [LARGE SCALE GENOMIC DNA]</scope>
    <source>
        <strain evidence="2 3">CBS 6273</strain>
    </source>
</reference>